<evidence type="ECO:0000256" key="5">
    <source>
        <dbReference type="ARBA" id="ARBA00012684"/>
    </source>
</evidence>
<dbReference type="Gene3D" id="1.20.910.10">
    <property type="entry name" value="Heme oxygenase-like"/>
    <property type="match status" value="1"/>
</dbReference>
<evidence type="ECO:0000256" key="4">
    <source>
        <dbReference type="ARBA" id="ARBA00011881"/>
    </source>
</evidence>
<proteinExistence type="inferred from homology"/>
<dbReference type="InterPro" id="IPR016084">
    <property type="entry name" value="Haem_Oase-like_multi-hlx"/>
</dbReference>
<keyword evidence="7 9" id="KW-0784">Thiamine biosynthesis</keyword>
<comment type="similarity">
    <text evidence="3 9">Belongs to the TenA family.</text>
</comment>
<dbReference type="GO" id="GO:0050334">
    <property type="term" value="F:thiaminase activity"/>
    <property type="evidence" value="ECO:0007669"/>
    <property type="project" value="UniProtKB-EC"/>
</dbReference>
<dbReference type="InterPro" id="IPR027574">
    <property type="entry name" value="Thiaminase_II"/>
</dbReference>
<dbReference type="NCBIfam" id="TIGR04306">
    <property type="entry name" value="salvage_TenA"/>
    <property type="match status" value="1"/>
</dbReference>
<comment type="catalytic activity">
    <reaction evidence="1 9">
        <text>4-amino-5-aminomethyl-2-methylpyrimidine + H2O = 4-amino-5-hydroxymethyl-2-methylpyrimidine + NH4(+)</text>
        <dbReference type="Rhea" id="RHEA:31799"/>
        <dbReference type="ChEBI" id="CHEBI:15377"/>
        <dbReference type="ChEBI" id="CHEBI:16892"/>
        <dbReference type="ChEBI" id="CHEBI:28938"/>
        <dbReference type="ChEBI" id="CHEBI:63416"/>
        <dbReference type="EC" id="3.5.99.2"/>
    </reaction>
</comment>
<evidence type="ECO:0000259" key="10">
    <source>
        <dbReference type="Pfam" id="PF03070"/>
    </source>
</evidence>
<dbReference type="SUPFAM" id="SSF48613">
    <property type="entry name" value="Heme oxygenase-like"/>
    <property type="match status" value="1"/>
</dbReference>
<evidence type="ECO:0000256" key="1">
    <source>
        <dbReference type="ARBA" id="ARBA00001881"/>
    </source>
</evidence>
<dbReference type="AlphaFoldDB" id="A0A7W1T582"/>
<dbReference type="RefSeq" id="WP_181675853.1">
    <property type="nucleotide sequence ID" value="NZ_JABJVM010000003.1"/>
</dbReference>
<dbReference type="GO" id="GO:0009229">
    <property type="term" value="P:thiamine diphosphate biosynthetic process"/>
    <property type="evidence" value="ECO:0007669"/>
    <property type="project" value="UniProtKB-UniPathway"/>
</dbReference>
<evidence type="ECO:0000256" key="6">
    <source>
        <dbReference type="ARBA" id="ARBA00013647"/>
    </source>
</evidence>
<evidence type="ECO:0000256" key="7">
    <source>
        <dbReference type="ARBA" id="ARBA00022977"/>
    </source>
</evidence>
<dbReference type="Pfam" id="PF03070">
    <property type="entry name" value="TENA_THI-4"/>
    <property type="match status" value="1"/>
</dbReference>
<dbReference type="InterPro" id="IPR050967">
    <property type="entry name" value="Thiamine_Salvage_TenA"/>
</dbReference>
<dbReference type="EC" id="3.5.99.2" evidence="5 9"/>
<evidence type="ECO:0000313" key="11">
    <source>
        <dbReference type="EMBL" id="MBA3925634.1"/>
    </source>
</evidence>
<keyword evidence="12" id="KW-1185">Reference proteome</keyword>
<dbReference type="GO" id="GO:0005829">
    <property type="term" value="C:cytosol"/>
    <property type="evidence" value="ECO:0007669"/>
    <property type="project" value="TreeGrafter"/>
</dbReference>
<feature type="domain" description="Thiaminase-2/PQQC" evidence="10">
    <location>
        <begin position="11"/>
        <end position="213"/>
    </location>
</feature>
<comment type="catalytic activity">
    <reaction evidence="8 9">
        <text>thiamine + H2O = 5-(2-hydroxyethyl)-4-methylthiazole + 4-amino-5-hydroxymethyl-2-methylpyrimidine + H(+)</text>
        <dbReference type="Rhea" id="RHEA:17509"/>
        <dbReference type="ChEBI" id="CHEBI:15377"/>
        <dbReference type="ChEBI" id="CHEBI:15378"/>
        <dbReference type="ChEBI" id="CHEBI:16892"/>
        <dbReference type="ChEBI" id="CHEBI:17957"/>
        <dbReference type="ChEBI" id="CHEBI:18385"/>
        <dbReference type="EC" id="3.5.99.2"/>
    </reaction>
</comment>
<gene>
    <name evidence="11" type="primary">tenA</name>
    <name evidence="11" type="ORF">HPK16_04685</name>
</gene>
<comment type="pathway">
    <text evidence="2 9">Cofactor biosynthesis; thiamine diphosphate biosynthesis.</text>
</comment>
<organism evidence="11 12">
    <name type="scientific">Listeria rustica</name>
    <dbReference type="NCBI Taxonomy" id="2713503"/>
    <lineage>
        <taxon>Bacteria</taxon>
        <taxon>Bacillati</taxon>
        <taxon>Bacillota</taxon>
        <taxon>Bacilli</taxon>
        <taxon>Bacillales</taxon>
        <taxon>Listeriaceae</taxon>
        <taxon>Listeria</taxon>
    </lineage>
</organism>
<protein>
    <recommendedName>
        <fullName evidence="6 9">Aminopyrimidine aminohydrolase</fullName>
        <ecNumber evidence="5 9">3.5.99.2</ecNumber>
    </recommendedName>
</protein>
<dbReference type="UniPathway" id="UPA00060"/>
<evidence type="ECO:0000256" key="3">
    <source>
        <dbReference type="ARBA" id="ARBA00010264"/>
    </source>
</evidence>
<evidence type="ECO:0000256" key="2">
    <source>
        <dbReference type="ARBA" id="ARBA00004948"/>
    </source>
</evidence>
<evidence type="ECO:0000256" key="8">
    <source>
        <dbReference type="ARBA" id="ARBA00048337"/>
    </source>
</evidence>
<sequence length="232" mass="26752">MVRFSEKLYAENQEIWQRSKDHPFVQQLVDGSLDREAFRYYLLQDHYYLTHYVKVIALGIAYADDYSAMMELSQSLASLEGSELTMREKFYPQVGIEVVDLDGILPSPAAYHYTSHMYRVAGLQSLGRILAGILPCYWLYREIGEQYAGCVSPDPLYQAWLDIYQDEAYGEGLKRQIDLLDRVAKGLPDGVLAEMRADFRISSYAELAFWDMGFERQTWDGRSDLDGKLATY</sequence>
<dbReference type="InterPro" id="IPR004305">
    <property type="entry name" value="Thiaminase-2/PQQC"/>
</dbReference>
<reference evidence="11 12" key="1">
    <citation type="submission" date="2020-08" db="EMBL/GenBank/DDBJ databases">
        <title>Listeria ohnekaius sp. nov. and Listeria portnoyii sp. nov. isolated from non-agricultural and natural environments.</title>
        <authorList>
            <person name="Weller D."/>
            <person name="Belias A.M."/>
            <person name="Liao J."/>
            <person name="Guo S."/>
            <person name="Orsi R.H."/>
            <person name="Wiedmann M."/>
        </authorList>
    </citation>
    <scope>NUCLEOTIDE SEQUENCE [LARGE SCALE GENOMIC DNA]</scope>
    <source>
        <strain evidence="11 12">FSL W9-0585</strain>
    </source>
</reference>
<dbReference type="PANTHER" id="PTHR43198">
    <property type="entry name" value="BIFUNCTIONAL TH2 PROTEIN"/>
    <property type="match status" value="1"/>
</dbReference>
<comment type="caution">
    <text evidence="11">The sequence shown here is derived from an EMBL/GenBank/DDBJ whole genome shotgun (WGS) entry which is preliminary data.</text>
</comment>
<comment type="function">
    <text evidence="9">Catalyzes an amino-pyrimidine hydrolysis reaction at the C5' of the pyrimidine moiety of thiamine compounds, a reaction that is part of a thiamine salvage pathway.</text>
</comment>
<dbReference type="PANTHER" id="PTHR43198:SF2">
    <property type="entry name" value="SI:CH1073-67J19.1-RELATED"/>
    <property type="match status" value="1"/>
</dbReference>
<accession>A0A7W1T582</accession>
<dbReference type="Proteomes" id="UP000548787">
    <property type="component" value="Unassembled WGS sequence"/>
</dbReference>
<keyword evidence="9" id="KW-0378">Hydrolase</keyword>
<evidence type="ECO:0000313" key="12">
    <source>
        <dbReference type="Proteomes" id="UP000548787"/>
    </source>
</evidence>
<evidence type="ECO:0000256" key="9">
    <source>
        <dbReference type="RuleBase" id="RU363093"/>
    </source>
</evidence>
<comment type="subunit">
    <text evidence="4">Homotetramer.</text>
</comment>
<dbReference type="GO" id="GO:0009228">
    <property type="term" value="P:thiamine biosynthetic process"/>
    <property type="evidence" value="ECO:0007669"/>
    <property type="project" value="UniProtKB-KW"/>
</dbReference>
<dbReference type="EMBL" id="JABJVM010000003">
    <property type="protein sequence ID" value="MBA3925634.1"/>
    <property type="molecule type" value="Genomic_DNA"/>
</dbReference>
<dbReference type="CDD" id="cd19364">
    <property type="entry name" value="TenA_C_BsTenA-like"/>
    <property type="match status" value="1"/>
</dbReference>
<name>A0A7W1T582_9LIST</name>